<evidence type="ECO:0000313" key="1">
    <source>
        <dbReference type="EMBL" id="NKI87483.1"/>
    </source>
</evidence>
<keyword evidence="2" id="KW-1185">Reference proteome</keyword>
<dbReference type="RefSeq" id="WP_168671156.1">
    <property type="nucleotide sequence ID" value="NZ_JAAVTK010000001.1"/>
</dbReference>
<evidence type="ECO:0000313" key="2">
    <source>
        <dbReference type="Proteomes" id="UP000717634"/>
    </source>
</evidence>
<reference evidence="1 2" key="1">
    <citation type="submission" date="2020-03" db="EMBL/GenBank/DDBJ databases">
        <title>Genomic Encyclopedia of Type Strains, Phase IV (KMG-V): Genome sequencing to study the core and pangenomes of soil and plant-associated prokaryotes.</title>
        <authorList>
            <person name="Whitman W."/>
        </authorList>
    </citation>
    <scope>NUCLEOTIDE SEQUENCE [LARGE SCALE GENOMIC DNA]</scope>
    <source>
        <strain evidence="1 2">1B</strain>
    </source>
</reference>
<proteinExistence type="predicted"/>
<dbReference type="EMBL" id="JAAVTK010000001">
    <property type="protein sequence ID" value="NKI87483.1"/>
    <property type="molecule type" value="Genomic_DNA"/>
</dbReference>
<accession>A0ABX1HBA8</accession>
<name>A0ABX1HBA8_9BACT</name>
<gene>
    <name evidence="1" type="ORF">HBN54_000062</name>
</gene>
<protein>
    <submittedName>
        <fullName evidence="1">Uncharacterized protein</fullName>
    </submittedName>
</protein>
<comment type="caution">
    <text evidence="1">The sequence shown here is derived from an EMBL/GenBank/DDBJ whole genome shotgun (WGS) entry which is preliminary data.</text>
</comment>
<sequence length="248" mass="28374">MSRKNLSIYSCAKYSLVYLLLNCCLISCQGASSNHESFISAAINTRPLDSLNRVFLVHAHDSAETWSDTLVSQLTHALQIQGVDTFLYYRSGCSGCDVLVEKGVSDCSCNTTEIRSYLYWQHRGHTFVKKLDCCRSHPVVSTSAAAFNFYYQYQKTFEEGSKFYRDFQKYNQAHPDNPHFLPSGPIHDLNVSNMSLRTANTRLNVQVWGGGYDSLGTPLFLDYQWRRKQWAWAKLLEKLPHDNASQRN</sequence>
<dbReference type="Proteomes" id="UP000717634">
    <property type="component" value="Unassembled WGS sequence"/>
</dbReference>
<organism evidence="1 2">
    <name type="scientific">Hymenobacter artigasi</name>
    <dbReference type="NCBI Taxonomy" id="2719616"/>
    <lineage>
        <taxon>Bacteria</taxon>
        <taxon>Pseudomonadati</taxon>
        <taxon>Bacteroidota</taxon>
        <taxon>Cytophagia</taxon>
        <taxon>Cytophagales</taxon>
        <taxon>Hymenobacteraceae</taxon>
        <taxon>Hymenobacter</taxon>
    </lineage>
</organism>